<dbReference type="GO" id="GO:0071555">
    <property type="term" value="P:cell wall organization"/>
    <property type="evidence" value="ECO:0007669"/>
    <property type="project" value="UniProtKB-KW"/>
</dbReference>
<keyword evidence="3" id="KW-0328">Glycosyltransferase</keyword>
<evidence type="ECO:0000256" key="11">
    <source>
        <dbReference type="ARBA" id="ARBA00049902"/>
    </source>
</evidence>
<dbReference type="InterPro" id="IPR005543">
    <property type="entry name" value="PASTA_dom"/>
</dbReference>
<dbReference type="GO" id="GO:0004180">
    <property type="term" value="F:carboxypeptidase activity"/>
    <property type="evidence" value="ECO:0007669"/>
    <property type="project" value="UniProtKB-KW"/>
</dbReference>
<accession>A0A6J6PSA5</accession>
<dbReference type="Gene3D" id="3.30.10.20">
    <property type="match status" value="1"/>
</dbReference>
<keyword evidence="4" id="KW-0808">Transferase</keyword>
<comment type="catalytic activity">
    <reaction evidence="11">
        <text>[GlcNAc-(1-&gt;4)-Mur2Ac(oyl-L-Ala-gamma-D-Glu-L-Lys-D-Ala-D-Ala)](n)-di-trans,octa-cis-undecaprenyl diphosphate + beta-D-GlcNAc-(1-&gt;4)-Mur2Ac(oyl-L-Ala-gamma-D-Glu-L-Lys-D-Ala-D-Ala)-di-trans,octa-cis-undecaprenyl diphosphate = [GlcNAc-(1-&gt;4)-Mur2Ac(oyl-L-Ala-gamma-D-Glu-L-Lys-D-Ala-D-Ala)](n+1)-di-trans,octa-cis-undecaprenyl diphosphate + di-trans,octa-cis-undecaprenyl diphosphate + H(+)</text>
        <dbReference type="Rhea" id="RHEA:23708"/>
        <dbReference type="Rhea" id="RHEA-COMP:9602"/>
        <dbReference type="Rhea" id="RHEA-COMP:9603"/>
        <dbReference type="ChEBI" id="CHEBI:15378"/>
        <dbReference type="ChEBI" id="CHEBI:58405"/>
        <dbReference type="ChEBI" id="CHEBI:60033"/>
        <dbReference type="ChEBI" id="CHEBI:78435"/>
        <dbReference type="EC" id="2.4.99.28"/>
    </reaction>
</comment>
<organism evidence="14">
    <name type="scientific">freshwater metagenome</name>
    <dbReference type="NCBI Taxonomy" id="449393"/>
    <lineage>
        <taxon>unclassified sequences</taxon>
        <taxon>metagenomes</taxon>
        <taxon>ecological metagenomes</taxon>
    </lineage>
</organism>
<proteinExistence type="predicted"/>
<dbReference type="InterPro" id="IPR001460">
    <property type="entry name" value="PCN-bd_Tpept"/>
</dbReference>
<dbReference type="SUPFAM" id="SSF53955">
    <property type="entry name" value="Lysozyme-like"/>
    <property type="match status" value="1"/>
</dbReference>
<dbReference type="EMBL" id="CAFBPW010000095">
    <property type="protein sequence ID" value="CAB5034187.1"/>
    <property type="molecule type" value="Genomic_DNA"/>
</dbReference>
<dbReference type="PROSITE" id="PS51257">
    <property type="entry name" value="PROKAR_LIPOPROTEIN"/>
    <property type="match status" value="1"/>
</dbReference>
<evidence type="ECO:0000256" key="12">
    <source>
        <dbReference type="SAM" id="MobiDB-lite"/>
    </source>
</evidence>
<dbReference type="PROSITE" id="PS51178">
    <property type="entry name" value="PASTA"/>
    <property type="match status" value="1"/>
</dbReference>
<keyword evidence="7" id="KW-0573">Peptidoglycan synthesis</keyword>
<dbReference type="GO" id="GO:0006508">
    <property type="term" value="P:proteolysis"/>
    <property type="evidence" value="ECO:0007669"/>
    <property type="project" value="UniProtKB-KW"/>
</dbReference>
<dbReference type="PANTHER" id="PTHR32282:SF33">
    <property type="entry name" value="PEPTIDOGLYCAN GLYCOSYLTRANSFERASE"/>
    <property type="match status" value="1"/>
</dbReference>
<keyword evidence="1" id="KW-0121">Carboxypeptidase</keyword>
<dbReference type="SMART" id="SM00740">
    <property type="entry name" value="PASTA"/>
    <property type="match status" value="1"/>
</dbReference>
<dbReference type="GO" id="GO:0008360">
    <property type="term" value="P:regulation of cell shape"/>
    <property type="evidence" value="ECO:0007669"/>
    <property type="project" value="UniProtKB-KW"/>
</dbReference>
<evidence type="ECO:0000256" key="1">
    <source>
        <dbReference type="ARBA" id="ARBA00022645"/>
    </source>
</evidence>
<dbReference type="PANTHER" id="PTHR32282">
    <property type="entry name" value="BINDING PROTEIN TRANSPEPTIDASE, PUTATIVE-RELATED"/>
    <property type="match status" value="1"/>
</dbReference>
<dbReference type="EMBL" id="CAFAAQ010000298">
    <property type="protein sequence ID" value="CAB4827240.1"/>
    <property type="molecule type" value="Genomic_DNA"/>
</dbReference>
<dbReference type="GO" id="GO:0009252">
    <property type="term" value="P:peptidoglycan biosynthetic process"/>
    <property type="evidence" value="ECO:0007669"/>
    <property type="project" value="UniProtKB-KW"/>
</dbReference>
<keyword evidence="2" id="KW-0645">Protease</keyword>
<keyword evidence="9" id="KW-0961">Cell wall biogenesis/degradation</keyword>
<feature type="domain" description="PASTA" evidence="13">
    <location>
        <begin position="650"/>
        <end position="717"/>
    </location>
</feature>
<evidence type="ECO:0000256" key="9">
    <source>
        <dbReference type="ARBA" id="ARBA00023316"/>
    </source>
</evidence>
<evidence type="ECO:0000256" key="6">
    <source>
        <dbReference type="ARBA" id="ARBA00022960"/>
    </source>
</evidence>
<dbReference type="GO" id="GO:0008955">
    <property type="term" value="F:peptidoglycan glycosyltransferase activity"/>
    <property type="evidence" value="ECO:0007669"/>
    <property type="project" value="UniProtKB-EC"/>
</dbReference>
<keyword evidence="5" id="KW-0378">Hydrolase</keyword>
<evidence type="ECO:0000256" key="10">
    <source>
        <dbReference type="ARBA" id="ARBA00044770"/>
    </source>
</evidence>
<dbReference type="Pfam" id="PF00912">
    <property type="entry name" value="Transgly"/>
    <property type="match status" value="1"/>
</dbReference>
<dbReference type="Gene3D" id="1.10.3810.10">
    <property type="entry name" value="Biosynthetic peptidoglycan transglycosylase-like"/>
    <property type="match status" value="1"/>
</dbReference>
<dbReference type="InterPro" id="IPR023346">
    <property type="entry name" value="Lysozyme-like_dom_sf"/>
</dbReference>
<dbReference type="AlphaFoldDB" id="A0A6J6PSA5"/>
<dbReference type="Pfam" id="PF03793">
    <property type="entry name" value="PASTA"/>
    <property type="match status" value="1"/>
</dbReference>
<keyword evidence="6" id="KW-0133">Cell shape</keyword>
<dbReference type="InterPro" id="IPR001264">
    <property type="entry name" value="Glyco_trans_51"/>
</dbReference>
<gene>
    <name evidence="14" type="ORF">UFOPK2582_00879</name>
    <name evidence="15" type="ORF">UFOPK3046_02105</name>
    <name evidence="16" type="ORF">UFOPK4173_00950</name>
</gene>
<dbReference type="Gene3D" id="3.40.710.10">
    <property type="entry name" value="DD-peptidase/beta-lactamase superfamily"/>
    <property type="match status" value="1"/>
</dbReference>
<feature type="region of interest" description="Disordered" evidence="12">
    <location>
        <begin position="714"/>
        <end position="754"/>
    </location>
</feature>
<keyword evidence="8" id="KW-0511">Multifunctional enzyme</keyword>
<dbReference type="InterPro" id="IPR012338">
    <property type="entry name" value="Beta-lactam/transpept-like"/>
</dbReference>
<reference evidence="14" key="1">
    <citation type="submission" date="2020-05" db="EMBL/GenBank/DDBJ databases">
        <authorList>
            <person name="Chiriac C."/>
            <person name="Salcher M."/>
            <person name="Ghai R."/>
            <person name="Kavagutti S V."/>
        </authorList>
    </citation>
    <scope>NUCLEOTIDE SEQUENCE</scope>
</reference>
<dbReference type="FunFam" id="1.10.3810.10:FF:000001">
    <property type="entry name" value="Penicillin-binding protein 1A"/>
    <property type="match status" value="1"/>
</dbReference>
<evidence type="ECO:0000256" key="8">
    <source>
        <dbReference type="ARBA" id="ARBA00023268"/>
    </source>
</evidence>
<sequence>MRFSRPFILMLTVIAVTASACSSARSAAPVLLPVNAEPSAIYDMHGTLITTLREENRSSVPLERIPSVLQDAVVAIEDARFWEHKGVDPRAVARAASSNAASGEVSQGGSTITQQYVKLAILTPEQTLGRKLEEASLALALERNYSKELILELYLNTIYLGNGAYGVQAASQSYFGIPVEQLRVDQAAMLAGIIQAPSRNNPRTDPDSALKRRNLVLKRMRDQQYITTTQYEAAVAAPVELVELQAQTEQAAYPAPHFVDAVKDWLLNESDALGKTPGARREALLRGGLSITTTIDLNLQNQAETSIAEVLPGQGVDPKIPDAALVSIEPSTGFVRAMVGGYNYFGTHSYRQSNLAMGSGRQTGSTFKPIVMATALDAGVSPSKQFASPGSARFNIPGGVWSVKGGAGLGSGTMRDCAVVSSNTCFANVIQDPAVGPEKANEMAKKLGIVSTKLVATPAMVLGPNNTTVEDMADVYATFANAGVRVPPTLVTKITGPDGSVIYQHAHSQSKAIEPAVAAQVSTALQGVITGGTGTSANIGREAAGKTGSAQNNTDAWFCGYVPQLATAVWVGFAEPRANKSGQRSLVSMTSPNTRITVFGGTYPARIWASFMKGALADTPELPLIAPVPPEVTTTTVAAPNAAVLAPVPANSYVEVPDLEGMSLSAAKSALEKLGLSSESVTVFSATEAAGSVTAQSPRPGSKLRAGSSVWVESIAPPTTTTTTTTTIPVASTTTVAGGGKPSSPSTTRVSPRD</sequence>
<evidence type="ECO:0000313" key="14">
    <source>
        <dbReference type="EMBL" id="CAB4699645.1"/>
    </source>
</evidence>
<evidence type="ECO:0000259" key="13">
    <source>
        <dbReference type="PROSITE" id="PS51178"/>
    </source>
</evidence>
<dbReference type="EC" id="2.4.99.28" evidence="10"/>
<dbReference type="GO" id="GO:0030288">
    <property type="term" value="C:outer membrane-bounded periplasmic space"/>
    <property type="evidence" value="ECO:0007669"/>
    <property type="project" value="TreeGrafter"/>
</dbReference>
<name>A0A6J6PSA5_9ZZZZ</name>
<protein>
    <recommendedName>
        <fullName evidence="10">peptidoglycan glycosyltransferase</fullName>
        <ecNumber evidence="10">2.4.99.28</ecNumber>
    </recommendedName>
</protein>
<dbReference type="GO" id="GO:0008658">
    <property type="term" value="F:penicillin binding"/>
    <property type="evidence" value="ECO:0007669"/>
    <property type="project" value="InterPro"/>
</dbReference>
<evidence type="ECO:0000256" key="3">
    <source>
        <dbReference type="ARBA" id="ARBA00022676"/>
    </source>
</evidence>
<evidence type="ECO:0000256" key="4">
    <source>
        <dbReference type="ARBA" id="ARBA00022679"/>
    </source>
</evidence>
<dbReference type="EMBL" id="CAEZXS010000093">
    <property type="protein sequence ID" value="CAB4699645.1"/>
    <property type="molecule type" value="Genomic_DNA"/>
</dbReference>
<evidence type="ECO:0000313" key="16">
    <source>
        <dbReference type="EMBL" id="CAB5034187.1"/>
    </source>
</evidence>
<dbReference type="InterPro" id="IPR050396">
    <property type="entry name" value="Glycosyltr_51/Transpeptidase"/>
</dbReference>
<evidence type="ECO:0000256" key="7">
    <source>
        <dbReference type="ARBA" id="ARBA00022984"/>
    </source>
</evidence>
<dbReference type="CDD" id="cd06577">
    <property type="entry name" value="PASTA_pknB"/>
    <property type="match status" value="1"/>
</dbReference>
<evidence type="ECO:0000256" key="5">
    <source>
        <dbReference type="ARBA" id="ARBA00022801"/>
    </source>
</evidence>
<dbReference type="InterPro" id="IPR036950">
    <property type="entry name" value="PBP_transglycosylase"/>
</dbReference>
<evidence type="ECO:0000313" key="15">
    <source>
        <dbReference type="EMBL" id="CAB4827240.1"/>
    </source>
</evidence>
<dbReference type="Pfam" id="PF00905">
    <property type="entry name" value="Transpeptidase"/>
    <property type="match status" value="1"/>
</dbReference>
<dbReference type="SUPFAM" id="SSF56601">
    <property type="entry name" value="beta-lactamase/transpeptidase-like"/>
    <property type="match status" value="1"/>
</dbReference>
<evidence type="ECO:0000256" key="2">
    <source>
        <dbReference type="ARBA" id="ARBA00022670"/>
    </source>
</evidence>